<gene>
    <name evidence="3" type="ORF">IV67_GL000349</name>
</gene>
<dbReference type="RefSeq" id="WP_057787577.1">
    <property type="nucleotide sequence ID" value="NZ_JQCD01000024.1"/>
</dbReference>
<dbReference type="GO" id="GO:0016787">
    <property type="term" value="F:hydrolase activity"/>
    <property type="evidence" value="ECO:0007669"/>
    <property type="project" value="UniProtKB-KW"/>
</dbReference>
<dbReference type="AlphaFoldDB" id="A0A0R2JHM2"/>
<evidence type="ECO:0000313" key="3">
    <source>
        <dbReference type="EMBL" id="KRN76840.1"/>
    </source>
</evidence>
<dbReference type="PANTHER" id="PTHR43798">
    <property type="entry name" value="MONOACYLGLYCEROL LIPASE"/>
    <property type="match status" value="1"/>
</dbReference>
<reference evidence="3 4" key="1">
    <citation type="journal article" date="2015" name="Genome Announc.">
        <title>Expanding the biotechnology potential of lactobacilli through comparative genomics of 213 strains and associated genera.</title>
        <authorList>
            <person name="Sun Z."/>
            <person name="Harris H.M."/>
            <person name="McCann A."/>
            <person name="Guo C."/>
            <person name="Argimon S."/>
            <person name="Zhang W."/>
            <person name="Yang X."/>
            <person name="Jeffery I.B."/>
            <person name="Cooney J.C."/>
            <person name="Kagawa T.F."/>
            <person name="Liu W."/>
            <person name="Song Y."/>
            <person name="Salvetti E."/>
            <person name="Wrobel A."/>
            <person name="Rasinkangas P."/>
            <person name="Parkhill J."/>
            <person name="Rea M.C."/>
            <person name="O'Sullivan O."/>
            <person name="Ritari J."/>
            <person name="Douillard F.P."/>
            <person name="Paul Ross R."/>
            <person name="Yang R."/>
            <person name="Briner A.E."/>
            <person name="Felis G.E."/>
            <person name="de Vos W.M."/>
            <person name="Barrangou R."/>
            <person name="Klaenhammer T.R."/>
            <person name="Caufield P.W."/>
            <person name="Cui Y."/>
            <person name="Zhang H."/>
            <person name="O'Toole P.W."/>
        </authorList>
    </citation>
    <scope>NUCLEOTIDE SEQUENCE [LARGE SCALE GENOMIC DNA]</scope>
    <source>
        <strain evidence="3 4">DSM 20014</strain>
    </source>
</reference>
<dbReference type="STRING" id="1620.IV67_GL000349"/>
<dbReference type="InterPro" id="IPR050266">
    <property type="entry name" value="AB_hydrolase_sf"/>
</dbReference>
<organism evidence="3 4">
    <name type="scientific">Weissella minor</name>
    <dbReference type="NCBI Taxonomy" id="1620"/>
    <lineage>
        <taxon>Bacteria</taxon>
        <taxon>Bacillati</taxon>
        <taxon>Bacillota</taxon>
        <taxon>Bacilli</taxon>
        <taxon>Lactobacillales</taxon>
        <taxon>Lactobacillaceae</taxon>
        <taxon>Weissella</taxon>
    </lineage>
</organism>
<dbReference type="GO" id="GO:0016746">
    <property type="term" value="F:acyltransferase activity"/>
    <property type="evidence" value="ECO:0007669"/>
    <property type="project" value="UniProtKB-KW"/>
</dbReference>
<dbReference type="Proteomes" id="UP000051673">
    <property type="component" value="Unassembled WGS sequence"/>
</dbReference>
<dbReference type="GO" id="GO:0016020">
    <property type="term" value="C:membrane"/>
    <property type="evidence" value="ECO:0007669"/>
    <property type="project" value="TreeGrafter"/>
</dbReference>
<feature type="domain" description="AB hydrolase-1" evidence="2">
    <location>
        <begin position="24"/>
        <end position="252"/>
    </location>
</feature>
<keyword evidence="4" id="KW-1185">Reference proteome</keyword>
<comment type="caution">
    <text evidence="3">The sequence shown here is derived from an EMBL/GenBank/DDBJ whole genome shotgun (WGS) entry which is preliminary data.</text>
</comment>
<proteinExistence type="predicted"/>
<dbReference type="SUPFAM" id="SSF53474">
    <property type="entry name" value="alpha/beta-Hydrolases"/>
    <property type="match status" value="1"/>
</dbReference>
<dbReference type="PATRIC" id="fig|1620.3.peg.353"/>
<sequence length="263" mass="29481">MAYLSTNDHVRLYYEDNEVASEHAIILMHGFGGNHAEFINQVANLTESGYRVISYDHRNHGLSDRTFQGLRVSRLATDLNNLINELQLKSVDLIGHSMGASVIWAYLSLFGAEKIQHIVTIDQSPKALNTDDWAFGLLDDTWANVAFTARNVEHTKMTVKRLPDNAYQAIRAVQADHAFNYDQNEPLLLNHLVQDWRDVIHTYADVPQLFIAGGESPLWSCDYAKTCQYIANDQAAVTVIPHTGHLPHVEDPDAVNAALATFL</sequence>
<dbReference type="EMBL" id="JQCD01000024">
    <property type="protein sequence ID" value="KRN76840.1"/>
    <property type="molecule type" value="Genomic_DNA"/>
</dbReference>
<dbReference type="Pfam" id="PF00561">
    <property type="entry name" value="Abhydrolase_1"/>
    <property type="match status" value="1"/>
</dbReference>
<dbReference type="PANTHER" id="PTHR43798:SF31">
    <property type="entry name" value="AB HYDROLASE SUPERFAMILY PROTEIN YCLE"/>
    <property type="match status" value="1"/>
</dbReference>
<keyword evidence="3" id="KW-0808">Transferase</keyword>
<keyword evidence="3" id="KW-0012">Acyltransferase</keyword>
<dbReference type="PRINTS" id="PR00412">
    <property type="entry name" value="EPOXHYDRLASE"/>
</dbReference>
<accession>A0A0R2JHM2</accession>
<dbReference type="InterPro" id="IPR000639">
    <property type="entry name" value="Epox_hydrolase-like"/>
</dbReference>
<protein>
    <submittedName>
        <fullName evidence="3">Alpha beta superfamily hydrolase acyltransferase</fullName>
    </submittedName>
</protein>
<evidence type="ECO:0000256" key="1">
    <source>
        <dbReference type="ARBA" id="ARBA00022801"/>
    </source>
</evidence>
<dbReference type="InterPro" id="IPR029058">
    <property type="entry name" value="AB_hydrolase_fold"/>
</dbReference>
<evidence type="ECO:0000259" key="2">
    <source>
        <dbReference type="Pfam" id="PF00561"/>
    </source>
</evidence>
<dbReference type="InterPro" id="IPR000073">
    <property type="entry name" value="AB_hydrolase_1"/>
</dbReference>
<dbReference type="Gene3D" id="3.40.50.1820">
    <property type="entry name" value="alpha/beta hydrolase"/>
    <property type="match status" value="1"/>
</dbReference>
<evidence type="ECO:0000313" key="4">
    <source>
        <dbReference type="Proteomes" id="UP000051673"/>
    </source>
</evidence>
<keyword evidence="1 3" id="KW-0378">Hydrolase</keyword>
<dbReference type="OrthoDB" id="9805423at2"/>
<name>A0A0R2JHM2_9LACO</name>